<dbReference type="Pfam" id="PF04195">
    <property type="entry name" value="Transposase_28"/>
    <property type="match status" value="1"/>
</dbReference>
<feature type="compositionally biased region" description="Acidic residues" evidence="2">
    <location>
        <begin position="325"/>
        <end position="337"/>
    </location>
</feature>
<proteinExistence type="predicted"/>
<feature type="region of interest" description="Disordered" evidence="2">
    <location>
        <begin position="283"/>
        <end position="337"/>
    </location>
</feature>
<dbReference type="EMBL" id="JAUUTY010000002">
    <property type="protein sequence ID" value="KAK1678003.1"/>
    <property type="molecule type" value="Genomic_DNA"/>
</dbReference>
<reference evidence="4" key="1">
    <citation type="submission" date="2023-07" db="EMBL/GenBank/DDBJ databases">
        <title>A chromosome-level genome assembly of Lolium multiflorum.</title>
        <authorList>
            <person name="Chen Y."/>
            <person name="Copetti D."/>
            <person name="Kolliker R."/>
            <person name="Studer B."/>
        </authorList>
    </citation>
    <scope>NUCLEOTIDE SEQUENCE</scope>
    <source>
        <strain evidence="4">02402/16</strain>
        <tissue evidence="4">Leaf</tissue>
    </source>
</reference>
<feature type="domain" description="Transposase (putative) gypsy type" evidence="3">
    <location>
        <begin position="53"/>
        <end position="119"/>
    </location>
</feature>
<accession>A0AAD8WTY5</accession>
<feature type="compositionally biased region" description="Polar residues" evidence="2">
    <location>
        <begin position="312"/>
        <end position="322"/>
    </location>
</feature>
<dbReference type="InterPro" id="IPR007321">
    <property type="entry name" value="Transposase_28"/>
</dbReference>
<comment type="caution">
    <text evidence="4">The sequence shown here is derived from an EMBL/GenBank/DDBJ whole genome shotgun (WGS) entry which is preliminary data.</text>
</comment>
<feature type="compositionally biased region" description="Polar residues" evidence="2">
    <location>
        <begin position="290"/>
        <end position="305"/>
    </location>
</feature>
<protein>
    <recommendedName>
        <fullName evidence="3">Transposase (putative) gypsy type domain-containing protein</fullName>
    </recommendedName>
</protein>
<evidence type="ECO:0000259" key="3">
    <source>
        <dbReference type="Pfam" id="PF04195"/>
    </source>
</evidence>
<dbReference type="PANTHER" id="PTHR33026">
    <property type="entry name" value="OS06G0360600 PROTEIN"/>
    <property type="match status" value="1"/>
</dbReference>
<keyword evidence="1" id="KW-0175">Coiled coil</keyword>
<dbReference type="AlphaFoldDB" id="A0AAD8WTY5"/>
<organism evidence="4 5">
    <name type="scientific">Lolium multiflorum</name>
    <name type="common">Italian ryegrass</name>
    <name type="synonym">Lolium perenne subsp. multiflorum</name>
    <dbReference type="NCBI Taxonomy" id="4521"/>
    <lineage>
        <taxon>Eukaryota</taxon>
        <taxon>Viridiplantae</taxon>
        <taxon>Streptophyta</taxon>
        <taxon>Embryophyta</taxon>
        <taxon>Tracheophyta</taxon>
        <taxon>Spermatophyta</taxon>
        <taxon>Magnoliopsida</taxon>
        <taxon>Liliopsida</taxon>
        <taxon>Poales</taxon>
        <taxon>Poaceae</taxon>
        <taxon>BOP clade</taxon>
        <taxon>Pooideae</taxon>
        <taxon>Poodae</taxon>
        <taxon>Poeae</taxon>
        <taxon>Poeae Chloroplast Group 2 (Poeae type)</taxon>
        <taxon>Loliodinae</taxon>
        <taxon>Loliinae</taxon>
        <taxon>Lolium</taxon>
    </lineage>
</organism>
<name>A0AAD8WTY5_LOLMU</name>
<evidence type="ECO:0000256" key="2">
    <source>
        <dbReference type="SAM" id="MobiDB-lite"/>
    </source>
</evidence>
<sequence length="491" mass="56106">MATENLKLSEWERSKISNQDTNLLKKLGFLKKKALIFPSEESFPTPGIGYRVTLIDHLIRGLSAPIHEFLRGLLFVYGLLLHQLTPNSILHISIFITLCECFLGTHPNWALWKRIFLVRRNSSHNTTYNVGGVVICVRPDIEYFDVKFPDSVQGWRKKWLYICEEDIDSQEYNIAPFNGSEKIIRRRSWDAEATDEEKSAIEALMKRIHELQNTRGKELSGIQITAYFLRIRVQPLQARKNPLWMYAGEKDIDRLSKDLSVKDLEKLVRKISSLSKKDAIPTSCRVEPYSGTNALPKNHKISSSLPPLPEGSDTSKPSSSPVEETAPDETSPEEEEPFNAYDAALDLVTANKRADDHAVKLEKSEEARQNAEKDAASIEDLRKRLHKAETALSDKITQQIAHKENVIARLESLNRRFVRKMSQDFELQKPEDDRLLDALSLLEIHGDLVRRSIFDAQDAFSRLFPYFFPKKEQPSTFLHLPSASSPKKILG</sequence>
<feature type="coiled-coil region" evidence="1">
    <location>
        <begin position="354"/>
        <end position="398"/>
    </location>
</feature>
<evidence type="ECO:0000313" key="5">
    <source>
        <dbReference type="Proteomes" id="UP001231189"/>
    </source>
</evidence>
<gene>
    <name evidence="4" type="ORF">QYE76_038851</name>
</gene>
<evidence type="ECO:0000313" key="4">
    <source>
        <dbReference type="EMBL" id="KAK1678003.1"/>
    </source>
</evidence>
<dbReference type="Proteomes" id="UP001231189">
    <property type="component" value="Unassembled WGS sequence"/>
</dbReference>
<keyword evidence="5" id="KW-1185">Reference proteome</keyword>
<dbReference type="PANTHER" id="PTHR33026:SF7">
    <property type="entry name" value="OS03G0100275 PROTEIN"/>
    <property type="match status" value="1"/>
</dbReference>
<evidence type="ECO:0000256" key="1">
    <source>
        <dbReference type="SAM" id="Coils"/>
    </source>
</evidence>